<feature type="domain" description="Glycosyl transferase family 51" evidence="18">
    <location>
        <begin position="55"/>
        <end position="223"/>
    </location>
</feature>
<evidence type="ECO:0000256" key="11">
    <source>
        <dbReference type="ARBA" id="ARBA00022984"/>
    </source>
</evidence>
<keyword evidence="20" id="KW-1185">Reference proteome</keyword>
<accession>A0A1G8W9T7</accession>
<dbReference type="RefSeq" id="WP_093194743.1">
    <property type="nucleotide sequence ID" value="NZ_FNEV01000014.1"/>
</dbReference>
<evidence type="ECO:0000256" key="2">
    <source>
        <dbReference type="ARBA" id="ARBA00007090"/>
    </source>
</evidence>
<comment type="similarity">
    <text evidence="2">In the C-terminal section; belongs to the transpeptidase family.</text>
</comment>
<dbReference type="FunFam" id="1.10.3810.10:FF:000001">
    <property type="entry name" value="Penicillin-binding protein 1A"/>
    <property type="match status" value="1"/>
</dbReference>
<evidence type="ECO:0000256" key="12">
    <source>
        <dbReference type="ARBA" id="ARBA00023136"/>
    </source>
</evidence>
<evidence type="ECO:0000256" key="8">
    <source>
        <dbReference type="ARBA" id="ARBA00022679"/>
    </source>
</evidence>
<dbReference type="Pfam" id="PF00912">
    <property type="entry name" value="Transgly"/>
    <property type="match status" value="1"/>
</dbReference>
<evidence type="ECO:0000256" key="7">
    <source>
        <dbReference type="ARBA" id="ARBA00022676"/>
    </source>
</evidence>
<comment type="catalytic activity">
    <reaction evidence="15">
        <text>Preferential cleavage: (Ac)2-L-Lys-D-Ala-|-D-Ala. Also transpeptidation of peptidyl-alanyl moieties that are N-acyl substituents of D-alanine.</text>
        <dbReference type="EC" id="3.4.16.4"/>
    </reaction>
</comment>
<sequence>MMKWWKRIFRLMVLLLLAGAGAFVYLLSLGPPSLETEQTTVYYDSSDEQIGEDHGTEERYWIPLKEMPESMISATIAIEDRNFYDHFGFDFKRMAAAMWKNISSFRLEEGASTLTQQYARNLFLTHEKTWTRKMKEAVYAARLELFYSKDELLEGYLNTVYYGHGVYGVEAASRYFFDKPAKELSTAESSMLAGIPKGPTYYSPLNDRKRAKDRQELVLKAMKRNGWDGDVEKTVLESLAYREEEDTSEEIASYFQDEVVKEAARVLELTPDEVETSGLHIYTTLNRNHQQALEKSVQETIPSHSGVQTAGMIVDHGTGAITAILGGKDYETSPFNRATQAKRMIGSVMKPFLYYTALDRGYTPLTMLESKPTTFTLADGKVYEPSNFQGYYADRPVTMAQALAVSDNIYAVKTNMDIGPEALVQTLHSFGMDGDIPAVPSLALGSASIPLKEVSEGFAKLASGSGDNYVHTISRITDRKGNVLYEYAPTFEKTNVDPIRSFMVTHMMTGMFDTNLSSYMSVTGSGIKDELTHSYSGKSGTTESDSWMAGSSTDVTTVIWNGYDDARNLEMHEHFAKDIWAKAMEDIHSNLENEGFRPPPTLRGVYIDPESGKRSAPGCGAERLVYMRPQNVPTATCKNEIIDEDTAREDPWLHNIADWVF</sequence>
<evidence type="ECO:0000256" key="3">
    <source>
        <dbReference type="ARBA" id="ARBA00007739"/>
    </source>
</evidence>
<dbReference type="EMBL" id="FNEV01000014">
    <property type="protein sequence ID" value="SDJ75042.1"/>
    <property type="molecule type" value="Genomic_DNA"/>
</dbReference>
<keyword evidence="11" id="KW-0573">Peptidoglycan synthesis</keyword>
<dbReference type="GO" id="GO:0009252">
    <property type="term" value="P:peptidoglycan biosynthetic process"/>
    <property type="evidence" value="ECO:0007669"/>
    <property type="project" value="UniProtKB-KW"/>
</dbReference>
<comment type="similarity">
    <text evidence="3">In the N-terminal section; belongs to the glycosyltransferase 51 family.</text>
</comment>
<comment type="catalytic activity">
    <reaction evidence="16">
        <text>[GlcNAc-(1-&gt;4)-Mur2Ac(oyl-L-Ala-gamma-D-Glu-L-Lys-D-Ala-D-Ala)](n)-di-trans,octa-cis-undecaprenyl diphosphate + beta-D-GlcNAc-(1-&gt;4)-Mur2Ac(oyl-L-Ala-gamma-D-Glu-L-Lys-D-Ala-D-Ala)-di-trans,octa-cis-undecaprenyl diphosphate = [GlcNAc-(1-&gt;4)-Mur2Ac(oyl-L-Ala-gamma-D-Glu-L-Lys-D-Ala-D-Ala)](n+1)-di-trans,octa-cis-undecaprenyl diphosphate + di-trans,octa-cis-undecaprenyl diphosphate + H(+)</text>
        <dbReference type="Rhea" id="RHEA:23708"/>
        <dbReference type="Rhea" id="RHEA-COMP:9602"/>
        <dbReference type="Rhea" id="RHEA-COMP:9603"/>
        <dbReference type="ChEBI" id="CHEBI:15378"/>
        <dbReference type="ChEBI" id="CHEBI:58405"/>
        <dbReference type="ChEBI" id="CHEBI:60033"/>
        <dbReference type="ChEBI" id="CHEBI:78435"/>
        <dbReference type="EC" id="2.4.99.28"/>
    </reaction>
</comment>
<evidence type="ECO:0000313" key="19">
    <source>
        <dbReference type="EMBL" id="SDJ75042.1"/>
    </source>
</evidence>
<evidence type="ECO:0000259" key="17">
    <source>
        <dbReference type="Pfam" id="PF00905"/>
    </source>
</evidence>
<keyword evidence="9" id="KW-0378">Hydrolase</keyword>
<evidence type="ECO:0000256" key="6">
    <source>
        <dbReference type="ARBA" id="ARBA00022670"/>
    </source>
</evidence>
<evidence type="ECO:0000313" key="20">
    <source>
        <dbReference type="Proteomes" id="UP000199225"/>
    </source>
</evidence>
<evidence type="ECO:0000256" key="5">
    <source>
        <dbReference type="ARBA" id="ARBA00022645"/>
    </source>
</evidence>
<dbReference type="PANTHER" id="PTHR32282">
    <property type="entry name" value="BINDING PROTEIN TRANSPEPTIDASE, PUTATIVE-RELATED"/>
    <property type="match status" value="1"/>
</dbReference>
<dbReference type="InterPro" id="IPR012338">
    <property type="entry name" value="Beta-lactam/transpept-like"/>
</dbReference>
<keyword evidence="8" id="KW-0808">Transferase</keyword>
<dbReference type="Proteomes" id="UP000199225">
    <property type="component" value="Unassembled WGS sequence"/>
</dbReference>
<dbReference type="AlphaFoldDB" id="A0A1G8W9T7"/>
<keyword evidence="10" id="KW-0133">Cell shape</keyword>
<dbReference type="InterPro" id="IPR036950">
    <property type="entry name" value="PBP_transglycosylase"/>
</dbReference>
<dbReference type="GO" id="GO:0006508">
    <property type="term" value="P:proteolysis"/>
    <property type="evidence" value="ECO:0007669"/>
    <property type="project" value="UniProtKB-KW"/>
</dbReference>
<evidence type="ECO:0000256" key="13">
    <source>
        <dbReference type="ARBA" id="ARBA00023268"/>
    </source>
</evidence>
<keyword evidence="4" id="KW-1003">Cell membrane</keyword>
<evidence type="ECO:0000256" key="15">
    <source>
        <dbReference type="ARBA" id="ARBA00034000"/>
    </source>
</evidence>
<name>A0A1G8W9T7_9BACI</name>
<keyword evidence="13" id="KW-0511">Multifunctional enzyme</keyword>
<keyword evidence="5 19" id="KW-0121">Carboxypeptidase</keyword>
<dbReference type="SUPFAM" id="SSF53955">
    <property type="entry name" value="Lysozyme-like"/>
    <property type="match status" value="1"/>
</dbReference>
<dbReference type="Pfam" id="PF00905">
    <property type="entry name" value="Transpeptidase"/>
    <property type="match status" value="1"/>
</dbReference>
<dbReference type="GO" id="GO:0009002">
    <property type="term" value="F:serine-type D-Ala-D-Ala carboxypeptidase activity"/>
    <property type="evidence" value="ECO:0007669"/>
    <property type="project" value="UniProtKB-EC"/>
</dbReference>
<dbReference type="OrthoDB" id="9766909at2"/>
<dbReference type="GO" id="GO:0008658">
    <property type="term" value="F:penicillin binding"/>
    <property type="evidence" value="ECO:0007669"/>
    <property type="project" value="InterPro"/>
</dbReference>
<dbReference type="GO" id="GO:0008955">
    <property type="term" value="F:peptidoglycan glycosyltransferase activity"/>
    <property type="evidence" value="ECO:0007669"/>
    <property type="project" value="UniProtKB-EC"/>
</dbReference>
<dbReference type="SUPFAM" id="SSF56601">
    <property type="entry name" value="beta-lactamase/transpeptidase-like"/>
    <property type="match status" value="1"/>
</dbReference>
<feature type="domain" description="Penicillin-binding protein transpeptidase" evidence="17">
    <location>
        <begin position="312"/>
        <end position="560"/>
    </location>
</feature>
<evidence type="ECO:0000256" key="10">
    <source>
        <dbReference type="ARBA" id="ARBA00022960"/>
    </source>
</evidence>
<keyword evidence="12" id="KW-0472">Membrane</keyword>
<dbReference type="GO" id="GO:0008360">
    <property type="term" value="P:regulation of cell shape"/>
    <property type="evidence" value="ECO:0007669"/>
    <property type="project" value="UniProtKB-KW"/>
</dbReference>
<comment type="subcellular location">
    <subcellularLocation>
        <location evidence="1">Cell membrane</location>
    </subcellularLocation>
</comment>
<dbReference type="GO" id="GO:0005886">
    <property type="term" value="C:plasma membrane"/>
    <property type="evidence" value="ECO:0007669"/>
    <property type="project" value="UniProtKB-SubCell"/>
</dbReference>
<evidence type="ECO:0000256" key="4">
    <source>
        <dbReference type="ARBA" id="ARBA00022475"/>
    </source>
</evidence>
<protein>
    <submittedName>
        <fullName evidence="19">Membrane carboxypeptidase (Penicillin-binding protein)</fullName>
    </submittedName>
</protein>
<keyword evidence="6" id="KW-0645">Protease</keyword>
<keyword evidence="14" id="KW-0961">Cell wall biogenesis/degradation</keyword>
<evidence type="ECO:0000256" key="9">
    <source>
        <dbReference type="ARBA" id="ARBA00022801"/>
    </source>
</evidence>
<dbReference type="PANTHER" id="PTHR32282:SF11">
    <property type="entry name" value="PENICILLIN-BINDING PROTEIN 1B"/>
    <property type="match status" value="1"/>
</dbReference>
<dbReference type="InterPro" id="IPR023346">
    <property type="entry name" value="Lysozyme-like_dom_sf"/>
</dbReference>
<dbReference type="InterPro" id="IPR001264">
    <property type="entry name" value="Glyco_trans_51"/>
</dbReference>
<evidence type="ECO:0000256" key="14">
    <source>
        <dbReference type="ARBA" id="ARBA00023316"/>
    </source>
</evidence>
<dbReference type="STRING" id="86666.SAMN04490247_3088"/>
<organism evidence="19 20">
    <name type="scientific">Salimicrobium halophilum</name>
    <dbReference type="NCBI Taxonomy" id="86666"/>
    <lineage>
        <taxon>Bacteria</taxon>
        <taxon>Bacillati</taxon>
        <taxon>Bacillota</taxon>
        <taxon>Bacilli</taxon>
        <taxon>Bacillales</taxon>
        <taxon>Bacillaceae</taxon>
        <taxon>Salimicrobium</taxon>
    </lineage>
</organism>
<dbReference type="InterPro" id="IPR001460">
    <property type="entry name" value="PCN-bd_Tpept"/>
</dbReference>
<dbReference type="GO" id="GO:0030288">
    <property type="term" value="C:outer membrane-bounded periplasmic space"/>
    <property type="evidence" value="ECO:0007669"/>
    <property type="project" value="TreeGrafter"/>
</dbReference>
<dbReference type="Gene3D" id="1.10.3810.10">
    <property type="entry name" value="Biosynthetic peptidoglycan transglycosylase-like"/>
    <property type="match status" value="1"/>
</dbReference>
<evidence type="ECO:0000256" key="16">
    <source>
        <dbReference type="ARBA" id="ARBA00049902"/>
    </source>
</evidence>
<dbReference type="GO" id="GO:0071555">
    <property type="term" value="P:cell wall organization"/>
    <property type="evidence" value="ECO:0007669"/>
    <property type="project" value="UniProtKB-KW"/>
</dbReference>
<evidence type="ECO:0000259" key="18">
    <source>
        <dbReference type="Pfam" id="PF00912"/>
    </source>
</evidence>
<dbReference type="Gene3D" id="3.40.710.10">
    <property type="entry name" value="DD-peptidase/beta-lactamase superfamily"/>
    <property type="match status" value="1"/>
</dbReference>
<gene>
    <name evidence="19" type="ORF">SAMN04490247_3088</name>
</gene>
<proteinExistence type="inferred from homology"/>
<keyword evidence="7" id="KW-0328">Glycosyltransferase</keyword>
<reference evidence="20" key="1">
    <citation type="submission" date="2016-10" db="EMBL/GenBank/DDBJ databases">
        <authorList>
            <person name="Varghese N."/>
            <person name="Submissions S."/>
        </authorList>
    </citation>
    <scope>NUCLEOTIDE SEQUENCE [LARGE SCALE GENOMIC DNA]</scope>
    <source>
        <strain evidence="20">DSM 4771</strain>
    </source>
</reference>
<dbReference type="InterPro" id="IPR050396">
    <property type="entry name" value="Glycosyltr_51/Transpeptidase"/>
</dbReference>
<evidence type="ECO:0000256" key="1">
    <source>
        <dbReference type="ARBA" id="ARBA00004236"/>
    </source>
</evidence>